<protein>
    <submittedName>
        <fullName evidence="1">Proline-rich AKT1 substrate 1</fullName>
    </submittedName>
</protein>
<sequence length="45" mass="5152">MNRRCLGERHFFQASILARSYYATSLPVQIPLDSIVCQPLVESKL</sequence>
<dbReference type="EMBL" id="BK015751">
    <property type="protein sequence ID" value="DAE23299.1"/>
    <property type="molecule type" value="Genomic_DNA"/>
</dbReference>
<proteinExistence type="predicted"/>
<name>A0A8S5QWR3_9CAUD</name>
<reference evidence="1" key="1">
    <citation type="journal article" date="2021" name="Proc. Natl. Acad. Sci. U.S.A.">
        <title>A Catalog of Tens of Thousands of Viruses from Human Metagenomes Reveals Hidden Associations with Chronic Diseases.</title>
        <authorList>
            <person name="Tisza M.J."/>
            <person name="Buck C.B."/>
        </authorList>
    </citation>
    <scope>NUCLEOTIDE SEQUENCE</scope>
    <source>
        <strain evidence="1">CtTK08</strain>
    </source>
</reference>
<accession>A0A8S5QWR3</accession>
<organism evidence="1">
    <name type="scientific">Myoviridae sp. ctTK08</name>
    <dbReference type="NCBI Taxonomy" id="2826656"/>
    <lineage>
        <taxon>Viruses</taxon>
        <taxon>Duplodnaviria</taxon>
        <taxon>Heunggongvirae</taxon>
        <taxon>Uroviricota</taxon>
        <taxon>Caudoviricetes</taxon>
    </lineage>
</organism>
<evidence type="ECO:0000313" key="1">
    <source>
        <dbReference type="EMBL" id="DAE23299.1"/>
    </source>
</evidence>